<reference evidence="4" key="2">
    <citation type="submission" date="2009-10" db="EMBL/GenBank/DDBJ databases">
        <title>The genome sequence of Streptomyces pristinaespiralis strain ATCC 25486.</title>
        <authorList>
            <consortium name="The Broad Institute Genome Sequencing Platform"/>
            <consortium name="Broad Institute Microbial Sequencing Center"/>
            <person name="Fischbach M."/>
            <person name="Godfrey P."/>
            <person name="Ward D."/>
            <person name="Young S."/>
            <person name="Zeng Q."/>
            <person name="Koehrsen M."/>
            <person name="Alvarado L."/>
            <person name="Berlin A.M."/>
            <person name="Bochicchio J."/>
            <person name="Borenstein D."/>
            <person name="Chapman S.B."/>
            <person name="Chen Z."/>
            <person name="Engels R."/>
            <person name="Freedman E."/>
            <person name="Gellesch M."/>
            <person name="Goldberg J."/>
            <person name="Griggs A."/>
            <person name="Gujja S."/>
            <person name="Heilman E.R."/>
            <person name="Heiman D.I."/>
            <person name="Hepburn T.A."/>
            <person name="Howarth C."/>
            <person name="Jen D."/>
            <person name="Larson L."/>
            <person name="Lewis B."/>
            <person name="Mehta T."/>
            <person name="Park D."/>
            <person name="Pearson M."/>
            <person name="Richards J."/>
            <person name="Roberts A."/>
            <person name="Saif S."/>
            <person name="Shea T.D."/>
            <person name="Shenoy N."/>
            <person name="Sisk P."/>
            <person name="Stolte C."/>
            <person name="Sykes S.N."/>
            <person name="Thomson T."/>
            <person name="Walk T."/>
            <person name="White J."/>
            <person name="Yandava C."/>
            <person name="Straight P."/>
            <person name="Clardy J."/>
            <person name="Hung D."/>
            <person name="Kolter R."/>
            <person name="Mekalanos J."/>
            <person name="Walker S."/>
            <person name="Walsh C.T."/>
            <person name="Wieland-Brown L.C."/>
            <person name="Haas B."/>
            <person name="Nusbaum C."/>
            <person name="Birren B."/>
        </authorList>
    </citation>
    <scope>NUCLEOTIDE SEQUENCE [LARGE SCALE GENOMIC DNA]</scope>
    <source>
        <strain evidence="4">ATCC 25486 / DSM 40338 / CBS 914.69 / JCM 4507 / NBRC 13074 / NRRL 2958 / 5647</strain>
    </source>
</reference>
<dbReference type="SUPFAM" id="SSF55008">
    <property type="entry name" value="HMA, heavy metal-associated domain"/>
    <property type="match status" value="1"/>
</dbReference>
<evidence type="ECO:0000313" key="3">
    <source>
        <dbReference type="EMBL" id="EDY62808.1"/>
    </source>
</evidence>
<dbReference type="PRINTS" id="PR00944">
    <property type="entry name" value="CUEXPORT"/>
</dbReference>
<reference evidence="4" key="1">
    <citation type="submission" date="2008-02" db="EMBL/GenBank/DDBJ databases">
        <authorList>
            <consortium name="The Broad Institute Genome Sequencing Platform"/>
            <person name="Fischbach M."/>
            <person name="Ward D."/>
            <person name="Young S."/>
            <person name="Jaffe D."/>
            <person name="Gnerre S."/>
            <person name="Berlin A."/>
            <person name="Heiman D."/>
            <person name="Hepburn T."/>
            <person name="Sykes S."/>
            <person name="Alvarado L."/>
            <person name="Kodira C.D."/>
            <person name="Straight P."/>
            <person name="Clardy J."/>
            <person name="Hung D."/>
            <person name="Kolter R."/>
            <person name="Mekalanos J."/>
            <person name="Walker S."/>
            <person name="Walsh C.T."/>
            <person name="Lander E."/>
            <person name="Galagan J."/>
            <person name="Nusbaum C."/>
            <person name="Birren B."/>
        </authorList>
    </citation>
    <scope>NUCLEOTIDE SEQUENCE [LARGE SCALE GENOMIC DNA]</scope>
    <source>
        <strain evidence="4">ATCC 25486 / DSM 40338 / CBS 914.69 / JCM 4507 / NBRC 13074 / NRRL 2958 / 5647</strain>
    </source>
</reference>
<protein>
    <submittedName>
        <fullName evidence="3">Heavy metal transport/detoxification protein</fullName>
    </submittedName>
</protein>
<dbReference type="InterPro" id="IPR006121">
    <property type="entry name" value="HMA_dom"/>
</dbReference>
<dbReference type="AlphaFoldDB" id="B5H7J7"/>
<feature type="domain" description="HMA" evidence="2">
    <location>
        <begin position="11"/>
        <end position="76"/>
    </location>
</feature>
<dbReference type="HOGENOM" id="CLU_134973_13_1_11"/>
<dbReference type="InterPro" id="IPR036163">
    <property type="entry name" value="HMA_dom_sf"/>
</dbReference>
<dbReference type="GO" id="GO:0006825">
    <property type="term" value="P:copper ion transport"/>
    <property type="evidence" value="ECO:0007669"/>
    <property type="project" value="InterPro"/>
</dbReference>
<evidence type="ECO:0000313" key="4">
    <source>
        <dbReference type="Proteomes" id="UP000002805"/>
    </source>
</evidence>
<proteinExistence type="predicted"/>
<dbReference type="eggNOG" id="COG2608">
    <property type="taxonomic scope" value="Bacteria"/>
</dbReference>
<dbReference type="Gene3D" id="3.30.70.100">
    <property type="match status" value="1"/>
</dbReference>
<keyword evidence="1" id="KW-0479">Metal-binding</keyword>
<dbReference type="Pfam" id="PF00403">
    <property type="entry name" value="HMA"/>
    <property type="match status" value="1"/>
</dbReference>
<dbReference type="GO" id="GO:0005507">
    <property type="term" value="F:copper ion binding"/>
    <property type="evidence" value="ECO:0007669"/>
    <property type="project" value="InterPro"/>
</dbReference>
<evidence type="ECO:0000259" key="2">
    <source>
        <dbReference type="PROSITE" id="PS50846"/>
    </source>
</evidence>
<sequence length="81" mass="8392">MSRSGGSTAMVKDVYEVKGMTCGHCVAAVTAEVEGLAGVESVQVDLASGEVTVASERQLAYDDVAAAVDEAGYELTGRHER</sequence>
<name>B5H7J7_STRE2</name>
<accession>B5H7J7</accession>
<dbReference type="Proteomes" id="UP000002805">
    <property type="component" value="Chromosome"/>
</dbReference>
<keyword evidence="4" id="KW-1185">Reference proteome</keyword>
<dbReference type="PROSITE" id="PS50846">
    <property type="entry name" value="HMA_2"/>
    <property type="match status" value="1"/>
</dbReference>
<dbReference type="EMBL" id="CM000950">
    <property type="protein sequence ID" value="EDY62808.1"/>
    <property type="molecule type" value="Genomic_DNA"/>
</dbReference>
<dbReference type="InterPro" id="IPR000428">
    <property type="entry name" value="Cu-bd"/>
</dbReference>
<dbReference type="CDD" id="cd00371">
    <property type="entry name" value="HMA"/>
    <property type="match status" value="1"/>
</dbReference>
<organism evidence="3 4">
    <name type="scientific">Streptomyces pristinaespiralis (strain ATCC 25486 / DSM 40338 / CBS 914.69 / JCM 4507 / KCC S-0507 / NBRC 13074 / NRRL 2958 / 5647)</name>
    <dbReference type="NCBI Taxonomy" id="457429"/>
    <lineage>
        <taxon>Bacteria</taxon>
        <taxon>Bacillati</taxon>
        <taxon>Actinomycetota</taxon>
        <taxon>Actinomycetes</taxon>
        <taxon>Kitasatosporales</taxon>
        <taxon>Streptomycetaceae</taxon>
        <taxon>Streptomyces</taxon>
    </lineage>
</organism>
<dbReference type="InterPro" id="IPR017969">
    <property type="entry name" value="Heavy-metal-associated_CS"/>
</dbReference>
<dbReference type="PROSITE" id="PS01047">
    <property type="entry name" value="HMA_1"/>
    <property type="match status" value="1"/>
</dbReference>
<gene>
    <name evidence="3" type="ORF">SSDG_01144</name>
</gene>
<evidence type="ECO:0000256" key="1">
    <source>
        <dbReference type="ARBA" id="ARBA00022723"/>
    </source>
</evidence>